<name>A0ABX9B2C6_9PSED</name>
<dbReference type="NCBIfam" id="TIGR03696">
    <property type="entry name" value="Rhs_assc_core"/>
    <property type="match status" value="1"/>
</dbReference>
<protein>
    <submittedName>
        <fullName evidence="1">RHS repeat-associated core domain-containing protein</fullName>
    </submittedName>
</protein>
<sequence>MSQRSRIGSQAWTSNSASCRGNPIPLKIRNSSWLSIERPMGNLLASKALLATDMQGSVLLRHARGNHNATPYCTYGYTPLNPQQLLLGFNSVRIEPAGIYLLGNGYRAFHPSLMRFGSPDTASPFNAGGINAYPYCQSDPVNRTDPDGHMMRRIRTLLGGRDTSAVPIANTAVTSPSIPEFGTQNDFNSAQPAGLPHYFGGRESPPAYSTTAPDPQGLPSPTFHSPLYSPTPKKGEVILEFRNGQLIEVESLVVSINTRQTLSNSGATSGFARLRATNTQRDWIRNNRPLQTDNGILEAVSNGQILSRMRTDVQETQ</sequence>
<dbReference type="RefSeq" id="WP_081791582.1">
    <property type="nucleotide sequence ID" value="NZ_JAODIZ010000022.1"/>
</dbReference>
<gene>
    <name evidence="1" type="ORF">K5H97_25100</name>
</gene>
<dbReference type="EMBL" id="CP081966">
    <property type="protein sequence ID" value="QZP26039.1"/>
    <property type="molecule type" value="Genomic_DNA"/>
</dbReference>
<dbReference type="Gene3D" id="2.180.10.10">
    <property type="entry name" value="RHS repeat-associated core"/>
    <property type="match status" value="1"/>
</dbReference>
<evidence type="ECO:0000313" key="2">
    <source>
        <dbReference type="Proteomes" id="UP000825591"/>
    </source>
</evidence>
<reference evidence="1 2" key="1">
    <citation type="submission" date="2021-08" db="EMBL/GenBank/DDBJ databases">
        <title>Bactericidal Effect of Pseudomonas oryziphila sp. nov., a novel Pseudomonas Species Against Xanthomonas oryzae Reduces Disease Severity of Bacterial Leaf Streak of Rice.</title>
        <authorList>
            <person name="Yang R."/>
            <person name="Li S."/>
            <person name="Li Y."/>
            <person name="Yan Y."/>
            <person name="Fang Y."/>
            <person name="Zou L."/>
            <person name="Chen G."/>
        </authorList>
    </citation>
    <scope>NUCLEOTIDE SEQUENCE [LARGE SCALE GENOMIC DNA]</scope>
    <source>
        <strain evidence="1 2">DSM 17497</strain>
    </source>
</reference>
<organism evidence="1 2">
    <name type="scientific">Pseudomonas mosselii</name>
    <dbReference type="NCBI Taxonomy" id="78327"/>
    <lineage>
        <taxon>Bacteria</taxon>
        <taxon>Pseudomonadati</taxon>
        <taxon>Pseudomonadota</taxon>
        <taxon>Gammaproteobacteria</taxon>
        <taxon>Pseudomonadales</taxon>
        <taxon>Pseudomonadaceae</taxon>
        <taxon>Pseudomonas</taxon>
    </lineage>
</organism>
<dbReference type="Proteomes" id="UP000825591">
    <property type="component" value="Chromosome"/>
</dbReference>
<accession>A0ABX9B2C6</accession>
<proteinExistence type="predicted"/>
<dbReference type="SUPFAM" id="SSF56399">
    <property type="entry name" value="ADP-ribosylation"/>
    <property type="match status" value="1"/>
</dbReference>
<dbReference type="InterPro" id="IPR022385">
    <property type="entry name" value="Rhs_assc_core"/>
</dbReference>
<keyword evidence="2" id="KW-1185">Reference proteome</keyword>
<evidence type="ECO:0000313" key="1">
    <source>
        <dbReference type="EMBL" id="QZP26039.1"/>
    </source>
</evidence>